<feature type="transmembrane region" description="Helical" evidence="9">
    <location>
        <begin position="260"/>
        <end position="278"/>
    </location>
</feature>
<keyword evidence="12" id="KW-1185">Reference proteome</keyword>
<reference evidence="11 12" key="1">
    <citation type="submission" date="2018-07" db="EMBL/GenBank/DDBJ databases">
        <title>Lottiidibacillus patelloidae gen. nov., sp. nov., isolated from the intestinal tract of a marine limpet and the reclassification of B. taeanensis BH030017T, B. algicola KMM 3737T and B. hwajinpoensis SW-72T as genus Lottiidibacillus.</title>
        <authorList>
            <person name="Liu R."/>
            <person name="Huang Z."/>
        </authorList>
    </citation>
    <scope>NUCLEOTIDE SEQUENCE [LARGE SCALE GENOMIC DNA]</scope>
    <source>
        <strain evidence="11 12">BH030017</strain>
    </source>
</reference>
<feature type="transmembrane region" description="Helical" evidence="9">
    <location>
        <begin position="36"/>
        <end position="54"/>
    </location>
</feature>
<dbReference type="EMBL" id="QOCW01000025">
    <property type="protein sequence ID" value="RBW68060.1"/>
    <property type="molecule type" value="Genomic_DNA"/>
</dbReference>
<feature type="transmembrane region" description="Helical" evidence="9">
    <location>
        <begin position="350"/>
        <end position="376"/>
    </location>
</feature>
<name>A0A366XNX1_9BACI</name>
<dbReference type="PANTHER" id="PTHR33451:SF3">
    <property type="entry name" value="MALATE-2H(+)_NA(+)-LACTATE ANTIPORTER"/>
    <property type="match status" value="1"/>
</dbReference>
<evidence type="ECO:0000256" key="1">
    <source>
        <dbReference type="ARBA" id="ARBA00004651"/>
    </source>
</evidence>
<comment type="similarity">
    <text evidence="8">Belongs to the NhaC Na(+)/H(+) (TC 2.A.35) antiporter family.</text>
</comment>
<feature type="transmembrane region" description="Helical" evidence="9">
    <location>
        <begin position="417"/>
        <end position="449"/>
    </location>
</feature>
<evidence type="ECO:0000256" key="3">
    <source>
        <dbReference type="ARBA" id="ARBA00022449"/>
    </source>
</evidence>
<evidence type="ECO:0000256" key="6">
    <source>
        <dbReference type="ARBA" id="ARBA00022989"/>
    </source>
</evidence>
<dbReference type="InterPro" id="IPR052180">
    <property type="entry name" value="NhaC_Na-H+_Antiporter"/>
</dbReference>
<feature type="domain" description="Na+/H+ antiporter NhaC-like C-terminal" evidence="10">
    <location>
        <begin position="159"/>
        <end position="451"/>
    </location>
</feature>
<feature type="transmembrane region" description="Helical" evidence="9">
    <location>
        <begin position="309"/>
        <end position="329"/>
    </location>
</feature>
<dbReference type="NCBIfam" id="TIGR00931">
    <property type="entry name" value="antiport_nhaC"/>
    <property type="match status" value="1"/>
</dbReference>
<keyword evidence="4" id="KW-1003">Cell membrane</keyword>
<keyword evidence="6 9" id="KW-1133">Transmembrane helix</keyword>
<keyword evidence="2" id="KW-0813">Transport</keyword>
<dbReference type="InterPro" id="IPR018461">
    <property type="entry name" value="Na/H_Antiport_NhaC-like_C"/>
</dbReference>
<organism evidence="11 12">
    <name type="scientific">Bacillus taeanensis</name>
    <dbReference type="NCBI Taxonomy" id="273032"/>
    <lineage>
        <taxon>Bacteria</taxon>
        <taxon>Bacillati</taxon>
        <taxon>Bacillota</taxon>
        <taxon>Bacilli</taxon>
        <taxon>Bacillales</taxon>
        <taxon>Bacillaceae</taxon>
        <taxon>Bacillus</taxon>
    </lineage>
</organism>
<dbReference type="GO" id="GO:0015297">
    <property type="term" value="F:antiporter activity"/>
    <property type="evidence" value="ECO:0007669"/>
    <property type="project" value="UniProtKB-KW"/>
</dbReference>
<evidence type="ECO:0000259" key="10">
    <source>
        <dbReference type="Pfam" id="PF03553"/>
    </source>
</evidence>
<gene>
    <name evidence="11" type="primary">nhaC</name>
    <name evidence="11" type="ORF">DS031_18460</name>
</gene>
<evidence type="ECO:0000313" key="11">
    <source>
        <dbReference type="EMBL" id="RBW68060.1"/>
    </source>
</evidence>
<dbReference type="InterPro" id="IPR004770">
    <property type="entry name" value="Na/H_antiport_NhaC"/>
</dbReference>
<comment type="caution">
    <text evidence="11">The sequence shown here is derived from an EMBL/GenBank/DDBJ whole genome shotgun (WGS) entry which is preliminary data.</text>
</comment>
<dbReference type="AlphaFoldDB" id="A0A366XNX1"/>
<evidence type="ECO:0000256" key="2">
    <source>
        <dbReference type="ARBA" id="ARBA00022448"/>
    </source>
</evidence>
<evidence type="ECO:0000313" key="12">
    <source>
        <dbReference type="Proteomes" id="UP000253314"/>
    </source>
</evidence>
<feature type="transmembrane region" description="Helical" evidence="9">
    <location>
        <begin position="234"/>
        <end position="253"/>
    </location>
</feature>
<dbReference type="Pfam" id="PF03553">
    <property type="entry name" value="Na_H_antiporter"/>
    <property type="match status" value="1"/>
</dbReference>
<keyword evidence="7 9" id="KW-0472">Membrane</keyword>
<evidence type="ECO:0000256" key="7">
    <source>
        <dbReference type="ARBA" id="ARBA00023136"/>
    </source>
</evidence>
<evidence type="ECO:0000256" key="4">
    <source>
        <dbReference type="ARBA" id="ARBA00022475"/>
    </source>
</evidence>
<proteinExistence type="inferred from homology"/>
<feature type="transmembrane region" description="Helical" evidence="9">
    <location>
        <begin position="74"/>
        <end position="101"/>
    </location>
</feature>
<dbReference type="OrthoDB" id="9762978at2"/>
<protein>
    <submittedName>
        <fullName evidence="11">Na+/H+ antiporter NhaC</fullName>
    </submittedName>
</protein>
<evidence type="ECO:0000256" key="5">
    <source>
        <dbReference type="ARBA" id="ARBA00022692"/>
    </source>
</evidence>
<feature type="transmembrane region" description="Helical" evidence="9">
    <location>
        <begin position="12"/>
        <end position="30"/>
    </location>
</feature>
<evidence type="ECO:0000256" key="9">
    <source>
        <dbReference type="SAM" id="Phobius"/>
    </source>
</evidence>
<keyword evidence="5 9" id="KW-0812">Transmembrane</keyword>
<sequence>MKNVRLPSLTEVVVVLLLFLAVVFSFTAFFNLPIQLALFISWFLVILLGLRLGYRYHTLQEGIMRGISNGLEAVLILTAVGALIGTWIAGGIVPTLIYYGLEFIHPSIFLLATLIICSITSLATGTSWGTVGTAGIAMMGIGEGLGIPLPMVAGAVLSGAYFGDKLSPLSDSTVLAASMSKVNVISHVKSMLYLDVPAFIITGILFTGAGFLYSGKNVDLERVEFIKTALLEQFDIQIWMMIPAIVVILLLVMKQPSMPTIAIGALLGAIWASLFQGMNFADAISTAYNGFFIQSGIEFIDNLLNRGGIQGMLGSIVVIIFGLGFGGLLEKLGVLKVIVAQFEHKLNSAGNVTFSTLLVAFLANVFGCAMYVSLILTPKIMETSYDKLNIDRRVLSRNTEVGGTLTSGMIPWSDNGIFMAGILGVATLSYVPFMWLSFVSLAIALIYGFTGKFIWQAKPEQAVEQAIHENAN</sequence>
<feature type="transmembrane region" description="Helical" evidence="9">
    <location>
        <begin position="191"/>
        <end position="214"/>
    </location>
</feature>
<comment type="subcellular location">
    <subcellularLocation>
        <location evidence="1">Cell membrane</location>
        <topology evidence="1">Multi-pass membrane protein</topology>
    </subcellularLocation>
</comment>
<dbReference type="Proteomes" id="UP000253314">
    <property type="component" value="Unassembled WGS sequence"/>
</dbReference>
<dbReference type="PANTHER" id="PTHR33451">
    <property type="entry name" value="MALATE-2H(+)/NA(+)-LACTATE ANTIPORTER"/>
    <property type="match status" value="1"/>
</dbReference>
<keyword evidence="3" id="KW-0050">Antiport</keyword>
<dbReference type="RefSeq" id="WP_113807535.1">
    <property type="nucleotide sequence ID" value="NZ_QOCW01000025.1"/>
</dbReference>
<accession>A0A366XNX1</accession>
<dbReference type="GO" id="GO:0005886">
    <property type="term" value="C:plasma membrane"/>
    <property type="evidence" value="ECO:0007669"/>
    <property type="project" value="UniProtKB-SubCell"/>
</dbReference>
<evidence type="ECO:0000256" key="8">
    <source>
        <dbReference type="ARBA" id="ARBA00038435"/>
    </source>
</evidence>
<feature type="transmembrane region" description="Helical" evidence="9">
    <location>
        <begin position="107"/>
        <end position="131"/>
    </location>
</feature>